<dbReference type="InterPro" id="IPR052723">
    <property type="entry name" value="Acyl-CoA_thioesterase_PaaI"/>
</dbReference>
<organism evidence="3 4">
    <name type="scientific">Virgibacillus sediminis</name>
    <dbReference type="NCBI Taxonomy" id="202260"/>
    <lineage>
        <taxon>Bacteria</taxon>
        <taxon>Bacillati</taxon>
        <taxon>Bacillota</taxon>
        <taxon>Bacilli</taxon>
        <taxon>Bacillales</taxon>
        <taxon>Bacillaceae</taxon>
        <taxon>Virgibacillus</taxon>
    </lineage>
</organism>
<dbReference type="NCBIfam" id="TIGR00369">
    <property type="entry name" value="unchar_dom_1"/>
    <property type="match status" value="1"/>
</dbReference>
<dbReference type="InterPro" id="IPR006683">
    <property type="entry name" value="Thioestr_dom"/>
</dbReference>
<evidence type="ECO:0000313" key="4">
    <source>
        <dbReference type="Proteomes" id="UP001595387"/>
    </source>
</evidence>
<evidence type="ECO:0000256" key="1">
    <source>
        <dbReference type="ARBA" id="ARBA00022801"/>
    </source>
</evidence>
<keyword evidence="1 3" id="KW-0378">Hydrolase</keyword>
<dbReference type="RefSeq" id="WP_390304463.1">
    <property type="nucleotide sequence ID" value="NZ_JBHRRZ010000012.1"/>
</dbReference>
<dbReference type="SUPFAM" id="SSF54637">
    <property type="entry name" value="Thioesterase/thiol ester dehydrase-isomerase"/>
    <property type="match status" value="1"/>
</dbReference>
<evidence type="ECO:0000313" key="3">
    <source>
        <dbReference type="EMBL" id="MFC2947991.1"/>
    </source>
</evidence>
<sequence>MIQTKDEISIHQNYYYDILNKLKNDRYAAYLGMEIIAFNAGEASVQLKAKEHMLNAHGTIHGGLLYTMADFAFALACNSYGRTSVGLSTTTNFMKSATEGDTIIAKASEVRRNNRIGFYRIVIETEKEAIASIEAVAYRKNHYFISIE</sequence>
<keyword evidence="4" id="KW-1185">Reference proteome</keyword>
<accession>A0ABV7A4P3</accession>
<dbReference type="InterPro" id="IPR029069">
    <property type="entry name" value="HotDog_dom_sf"/>
</dbReference>
<comment type="caution">
    <text evidence="3">The sequence shown here is derived from an EMBL/GenBank/DDBJ whole genome shotgun (WGS) entry which is preliminary data.</text>
</comment>
<dbReference type="PANTHER" id="PTHR42856">
    <property type="entry name" value="ACYL-COENZYME A THIOESTERASE PAAI"/>
    <property type="match status" value="1"/>
</dbReference>
<dbReference type="GO" id="GO:0016787">
    <property type="term" value="F:hydrolase activity"/>
    <property type="evidence" value="ECO:0007669"/>
    <property type="project" value="UniProtKB-KW"/>
</dbReference>
<feature type="domain" description="Thioesterase" evidence="2">
    <location>
        <begin position="57"/>
        <end position="128"/>
    </location>
</feature>
<name>A0ABV7A4P3_9BACI</name>
<dbReference type="CDD" id="cd03443">
    <property type="entry name" value="PaaI_thioesterase"/>
    <property type="match status" value="1"/>
</dbReference>
<protein>
    <submittedName>
        <fullName evidence="3">PaaI family thioesterase</fullName>
        <ecNumber evidence="3">3.1.2.-</ecNumber>
    </submittedName>
</protein>
<proteinExistence type="predicted"/>
<evidence type="ECO:0000259" key="2">
    <source>
        <dbReference type="Pfam" id="PF03061"/>
    </source>
</evidence>
<dbReference type="Pfam" id="PF03061">
    <property type="entry name" value="4HBT"/>
    <property type="match status" value="1"/>
</dbReference>
<dbReference type="EC" id="3.1.2.-" evidence="3"/>
<dbReference type="Proteomes" id="UP001595387">
    <property type="component" value="Unassembled WGS sequence"/>
</dbReference>
<dbReference type="EMBL" id="JBHRRZ010000012">
    <property type="protein sequence ID" value="MFC2947991.1"/>
    <property type="molecule type" value="Genomic_DNA"/>
</dbReference>
<dbReference type="Gene3D" id="3.10.129.10">
    <property type="entry name" value="Hotdog Thioesterase"/>
    <property type="match status" value="1"/>
</dbReference>
<dbReference type="PANTHER" id="PTHR42856:SF1">
    <property type="entry name" value="ACYL-COENZYME A THIOESTERASE PAAI"/>
    <property type="match status" value="1"/>
</dbReference>
<reference evidence="4" key="1">
    <citation type="journal article" date="2019" name="Int. J. Syst. Evol. Microbiol.">
        <title>The Global Catalogue of Microorganisms (GCM) 10K type strain sequencing project: providing services to taxonomists for standard genome sequencing and annotation.</title>
        <authorList>
            <consortium name="The Broad Institute Genomics Platform"/>
            <consortium name="The Broad Institute Genome Sequencing Center for Infectious Disease"/>
            <person name="Wu L."/>
            <person name="Ma J."/>
        </authorList>
    </citation>
    <scope>NUCLEOTIDE SEQUENCE [LARGE SCALE GENOMIC DNA]</scope>
    <source>
        <strain evidence="4">KCTC 13193</strain>
    </source>
</reference>
<dbReference type="InterPro" id="IPR003736">
    <property type="entry name" value="PAAI_dom"/>
</dbReference>
<gene>
    <name evidence="3" type="ORF">ACFODW_06495</name>
</gene>